<proteinExistence type="predicted"/>
<keyword evidence="1" id="KW-0175">Coiled coil</keyword>
<dbReference type="SUPFAM" id="SSF81383">
    <property type="entry name" value="F-box domain"/>
    <property type="match status" value="1"/>
</dbReference>
<name>A0A0C3IV12_PISTI</name>
<gene>
    <name evidence="2" type="ORF">M404DRAFT_29365</name>
</gene>
<dbReference type="AlphaFoldDB" id="A0A0C3IV12"/>
<dbReference type="InterPro" id="IPR036047">
    <property type="entry name" value="F-box-like_dom_sf"/>
</dbReference>
<organism evidence="2 3">
    <name type="scientific">Pisolithus tinctorius Marx 270</name>
    <dbReference type="NCBI Taxonomy" id="870435"/>
    <lineage>
        <taxon>Eukaryota</taxon>
        <taxon>Fungi</taxon>
        <taxon>Dikarya</taxon>
        <taxon>Basidiomycota</taxon>
        <taxon>Agaricomycotina</taxon>
        <taxon>Agaricomycetes</taxon>
        <taxon>Agaricomycetidae</taxon>
        <taxon>Boletales</taxon>
        <taxon>Sclerodermatineae</taxon>
        <taxon>Pisolithaceae</taxon>
        <taxon>Pisolithus</taxon>
    </lineage>
</organism>
<dbReference type="EMBL" id="KN831994">
    <property type="protein sequence ID" value="KIO00703.1"/>
    <property type="molecule type" value="Genomic_DNA"/>
</dbReference>
<accession>A0A0C3IV12</accession>
<evidence type="ECO:0000313" key="3">
    <source>
        <dbReference type="Proteomes" id="UP000054217"/>
    </source>
</evidence>
<protein>
    <submittedName>
        <fullName evidence="2">Uncharacterized protein</fullName>
    </submittedName>
</protein>
<dbReference type="Gene3D" id="1.20.1280.50">
    <property type="match status" value="1"/>
</dbReference>
<dbReference type="OrthoDB" id="2641965at2759"/>
<reference evidence="3" key="2">
    <citation type="submission" date="2015-01" db="EMBL/GenBank/DDBJ databases">
        <title>Evolutionary Origins and Diversification of the Mycorrhizal Mutualists.</title>
        <authorList>
            <consortium name="DOE Joint Genome Institute"/>
            <consortium name="Mycorrhizal Genomics Consortium"/>
            <person name="Kohler A."/>
            <person name="Kuo A."/>
            <person name="Nagy L.G."/>
            <person name="Floudas D."/>
            <person name="Copeland A."/>
            <person name="Barry K.W."/>
            <person name="Cichocki N."/>
            <person name="Veneault-Fourrey C."/>
            <person name="LaButti K."/>
            <person name="Lindquist E.A."/>
            <person name="Lipzen A."/>
            <person name="Lundell T."/>
            <person name="Morin E."/>
            <person name="Murat C."/>
            <person name="Riley R."/>
            <person name="Ohm R."/>
            <person name="Sun H."/>
            <person name="Tunlid A."/>
            <person name="Henrissat B."/>
            <person name="Grigoriev I.V."/>
            <person name="Hibbett D.S."/>
            <person name="Martin F."/>
        </authorList>
    </citation>
    <scope>NUCLEOTIDE SEQUENCE [LARGE SCALE GENOMIC DNA]</scope>
    <source>
        <strain evidence="3">Marx 270</strain>
    </source>
</reference>
<dbReference type="HOGENOM" id="CLU_023752_1_0_1"/>
<feature type="coiled-coil region" evidence="1">
    <location>
        <begin position="4"/>
        <end position="45"/>
    </location>
</feature>
<dbReference type="InParanoid" id="A0A0C3IV12"/>
<keyword evidence="3" id="KW-1185">Reference proteome</keyword>
<evidence type="ECO:0000313" key="2">
    <source>
        <dbReference type="EMBL" id="KIO00703.1"/>
    </source>
</evidence>
<evidence type="ECO:0000256" key="1">
    <source>
        <dbReference type="SAM" id="Coils"/>
    </source>
</evidence>
<reference evidence="2 3" key="1">
    <citation type="submission" date="2014-04" db="EMBL/GenBank/DDBJ databases">
        <authorList>
            <consortium name="DOE Joint Genome Institute"/>
            <person name="Kuo A."/>
            <person name="Kohler A."/>
            <person name="Costa M.D."/>
            <person name="Nagy L.G."/>
            <person name="Floudas D."/>
            <person name="Copeland A."/>
            <person name="Barry K.W."/>
            <person name="Cichocki N."/>
            <person name="Veneault-Fourrey C."/>
            <person name="LaButti K."/>
            <person name="Lindquist E.A."/>
            <person name="Lipzen A."/>
            <person name="Lundell T."/>
            <person name="Morin E."/>
            <person name="Murat C."/>
            <person name="Sun H."/>
            <person name="Tunlid A."/>
            <person name="Henrissat B."/>
            <person name="Grigoriev I.V."/>
            <person name="Hibbett D.S."/>
            <person name="Martin F."/>
            <person name="Nordberg H.P."/>
            <person name="Cantor M.N."/>
            <person name="Hua S.X."/>
        </authorList>
    </citation>
    <scope>NUCLEOTIDE SEQUENCE [LARGE SCALE GENOMIC DNA]</scope>
    <source>
        <strain evidence="2 3">Marx 270</strain>
    </source>
</reference>
<dbReference type="Proteomes" id="UP000054217">
    <property type="component" value="Unassembled WGS sequence"/>
</dbReference>
<sequence>MDELAVARAELARLEDTERNLVKQLSDVRIAAAAERKRIDELIQERPPIIQRLPIELLSSILHLALRGPNPSRKKILACVSRHWRDLILEQPSFWSTIEIGGEQNLGRVRERLEKCREAPLDVTIRDEPSSSYETIREGLGLLVPCASRWRSLTWNKMPKPARQFIMDHIDGIKFPSLKCVKLESRSPIPSFLSPANVPVLEHLEVRNEDVYSNLCPLLGCNSLLSDHIPVLTLVTLSLSGYVLLSGVELPNSVHFPVLETLEIDLRNAGDLFKAIVTPKLRSLQYTLHSDDPLSTDLSGLEDKFGSVKQVSFSIPFDSLDTSDALALCRAFPNVCHAEFRSDSPLYVFFSPCEGVGALQAPAGYWRSLDSLAFLDIDPDMWLEPPIRETNALVEWLVVRQDQRPLCVCINGFSTSDEDIGSLCMLYEILQEYCTVELKDIRLWPESELSKSVDSGLQLHVPMFTSGLADDIGAVVGGIGKSGQASYQ</sequence>